<dbReference type="EMBL" id="JXTB01000065">
    <property type="protein sequence ID" value="PON68214.1"/>
    <property type="molecule type" value="Genomic_DNA"/>
</dbReference>
<evidence type="ECO:0000313" key="1">
    <source>
        <dbReference type="EMBL" id="PON68214.1"/>
    </source>
</evidence>
<reference evidence="2" key="1">
    <citation type="submission" date="2016-06" db="EMBL/GenBank/DDBJ databases">
        <title>Parallel loss of symbiosis genes in relatives of nitrogen-fixing non-legume Parasponia.</title>
        <authorList>
            <person name="Van Velzen R."/>
            <person name="Holmer R."/>
            <person name="Bu F."/>
            <person name="Rutten L."/>
            <person name="Van Zeijl A."/>
            <person name="Liu W."/>
            <person name="Santuari L."/>
            <person name="Cao Q."/>
            <person name="Sharma T."/>
            <person name="Shen D."/>
            <person name="Roswanjaya Y."/>
            <person name="Wardhani T."/>
            <person name="Kalhor M.S."/>
            <person name="Jansen J."/>
            <person name="Van den Hoogen J."/>
            <person name="Gungor B."/>
            <person name="Hartog M."/>
            <person name="Hontelez J."/>
            <person name="Verver J."/>
            <person name="Yang W.-C."/>
            <person name="Schijlen E."/>
            <person name="Repin R."/>
            <person name="Schilthuizen M."/>
            <person name="Schranz E."/>
            <person name="Heidstra R."/>
            <person name="Miyata K."/>
            <person name="Fedorova E."/>
            <person name="Kohlen W."/>
            <person name="Bisseling T."/>
            <person name="Smit S."/>
            <person name="Geurts R."/>
        </authorList>
    </citation>
    <scope>NUCLEOTIDE SEQUENCE [LARGE SCALE GENOMIC DNA]</scope>
    <source>
        <strain evidence="2">cv. WU1-14</strain>
    </source>
</reference>
<name>A0A2P5D4I4_PARAD</name>
<accession>A0A2P5D4I4</accession>
<sequence>MWSLFYYSSLDPSSAQSGVYWSSKVVGDEVAVKGITCHHNEDHEKAYAGHMPLGPSTFGSMIVHNIGEYLIDS</sequence>
<evidence type="ECO:0000313" key="2">
    <source>
        <dbReference type="Proteomes" id="UP000237105"/>
    </source>
</evidence>
<protein>
    <submittedName>
        <fullName evidence="1">Uncharacterized protein</fullName>
    </submittedName>
</protein>
<dbReference type="AlphaFoldDB" id="A0A2P5D4I4"/>
<gene>
    <name evidence="1" type="ORF">PanWU01x14_097740</name>
</gene>
<keyword evidence="2" id="KW-1185">Reference proteome</keyword>
<comment type="caution">
    <text evidence="1">The sequence shown here is derived from an EMBL/GenBank/DDBJ whole genome shotgun (WGS) entry which is preliminary data.</text>
</comment>
<proteinExistence type="predicted"/>
<dbReference type="Proteomes" id="UP000237105">
    <property type="component" value="Unassembled WGS sequence"/>
</dbReference>
<organism evidence="1 2">
    <name type="scientific">Parasponia andersonii</name>
    <name type="common">Sponia andersonii</name>
    <dbReference type="NCBI Taxonomy" id="3476"/>
    <lineage>
        <taxon>Eukaryota</taxon>
        <taxon>Viridiplantae</taxon>
        <taxon>Streptophyta</taxon>
        <taxon>Embryophyta</taxon>
        <taxon>Tracheophyta</taxon>
        <taxon>Spermatophyta</taxon>
        <taxon>Magnoliopsida</taxon>
        <taxon>eudicotyledons</taxon>
        <taxon>Gunneridae</taxon>
        <taxon>Pentapetalae</taxon>
        <taxon>rosids</taxon>
        <taxon>fabids</taxon>
        <taxon>Rosales</taxon>
        <taxon>Cannabaceae</taxon>
        <taxon>Parasponia</taxon>
    </lineage>
</organism>